<name>A0A0D1X9W0_9EURO</name>
<dbReference type="OrthoDB" id="4115237at2759"/>
<proteinExistence type="predicted"/>
<gene>
    <name evidence="2" type="ORF">PV11_00404</name>
</gene>
<accession>A0A0D1X9W0</accession>
<evidence type="ECO:0000313" key="3">
    <source>
        <dbReference type="Proteomes" id="UP000053599"/>
    </source>
</evidence>
<dbReference type="EMBL" id="KN846951">
    <property type="protein sequence ID" value="KIV84631.1"/>
    <property type="molecule type" value="Genomic_DNA"/>
</dbReference>
<feature type="compositionally biased region" description="Basic and acidic residues" evidence="1">
    <location>
        <begin position="116"/>
        <end position="130"/>
    </location>
</feature>
<feature type="region of interest" description="Disordered" evidence="1">
    <location>
        <begin position="59"/>
        <end position="191"/>
    </location>
</feature>
<evidence type="ECO:0000313" key="2">
    <source>
        <dbReference type="EMBL" id="KIV84631.1"/>
    </source>
</evidence>
<reference evidence="2 3" key="1">
    <citation type="submission" date="2015-01" db="EMBL/GenBank/DDBJ databases">
        <title>The Genome Sequence of Exophiala sideris CBS121828.</title>
        <authorList>
            <consortium name="The Broad Institute Genomics Platform"/>
            <person name="Cuomo C."/>
            <person name="de Hoog S."/>
            <person name="Gorbushina A."/>
            <person name="Stielow B."/>
            <person name="Teixiera M."/>
            <person name="Abouelleil A."/>
            <person name="Chapman S.B."/>
            <person name="Priest M."/>
            <person name="Young S.K."/>
            <person name="Wortman J."/>
            <person name="Nusbaum C."/>
            <person name="Birren B."/>
        </authorList>
    </citation>
    <scope>NUCLEOTIDE SEQUENCE [LARGE SCALE GENOMIC DNA]</scope>
    <source>
        <strain evidence="2 3">CBS 121828</strain>
    </source>
</reference>
<organism evidence="2 3">
    <name type="scientific">Exophiala sideris</name>
    <dbReference type="NCBI Taxonomy" id="1016849"/>
    <lineage>
        <taxon>Eukaryota</taxon>
        <taxon>Fungi</taxon>
        <taxon>Dikarya</taxon>
        <taxon>Ascomycota</taxon>
        <taxon>Pezizomycotina</taxon>
        <taxon>Eurotiomycetes</taxon>
        <taxon>Chaetothyriomycetidae</taxon>
        <taxon>Chaetothyriales</taxon>
        <taxon>Herpotrichiellaceae</taxon>
        <taxon>Exophiala</taxon>
    </lineage>
</organism>
<dbReference type="HOGENOM" id="CLU_1414992_0_0_1"/>
<sequence>MYKYSLLHSFPNFSSQRSIIAHTNNTITTPNHKHQPMVVIPIVLSTPGLHTAPAQEAHEFPFSGGANSSPATSYHPMVSHATQTDSEDESPQTLVPVNPRTESPTRKRNHFSEWTQRIHDRLASPEREKAPMSTDSSGAGHLAPPASPGSLGRPSTPAADLYEGQSDEAFGMSFEHPQHPHLHKGQKPVASAHNYEEQKHRMLMDWVERRNSC</sequence>
<evidence type="ECO:0000256" key="1">
    <source>
        <dbReference type="SAM" id="MobiDB-lite"/>
    </source>
</evidence>
<dbReference type="Proteomes" id="UP000053599">
    <property type="component" value="Unassembled WGS sequence"/>
</dbReference>
<dbReference type="AlphaFoldDB" id="A0A0D1X9W0"/>
<protein>
    <submittedName>
        <fullName evidence="2">Uncharacterized protein</fullName>
    </submittedName>
</protein>